<dbReference type="PANTHER" id="PTHR30055:SF234">
    <property type="entry name" value="HTH-TYPE TRANSCRIPTIONAL REGULATOR BETI"/>
    <property type="match status" value="1"/>
</dbReference>
<protein>
    <submittedName>
        <fullName evidence="6">TetR/AcrR family transcriptional regulator</fullName>
    </submittedName>
</protein>
<keyword evidence="3" id="KW-0804">Transcription</keyword>
<feature type="domain" description="HTH tetR-type" evidence="5">
    <location>
        <begin position="14"/>
        <end position="74"/>
    </location>
</feature>
<dbReference type="Pfam" id="PF21351">
    <property type="entry name" value="TetR_C_41"/>
    <property type="match status" value="1"/>
</dbReference>
<evidence type="ECO:0000313" key="7">
    <source>
        <dbReference type="Proteomes" id="UP000273405"/>
    </source>
</evidence>
<dbReference type="RefSeq" id="WP_120629688.1">
    <property type="nucleotide sequence ID" value="NZ_RAWG01000367.1"/>
</dbReference>
<dbReference type="GO" id="GO:0003700">
    <property type="term" value="F:DNA-binding transcription factor activity"/>
    <property type="evidence" value="ECO:0007669"/>
    <property type="project" value="TreeGrafter"/>
</dbReference>
<dbReference type="InterPro" id="IPR050109">
    <property type="entry name" value="HTH-type_TetR-like_transc_reg"/>
</dbReference>
<keyword evidence="7" id="KW-1185">Reference proteome</keyword>
<reference evidence="7" key="1">
    <citation type="submission" date="2018-09" db="EMBL/GenBank/DDBJ databases">
        <authorList>
            <person name="Livingstone P.G."/>
            <person name="Whitworth D.E."/>
        </authorList>
    </citation>
    <scope>NUCLEOTIDE SEQUENCE [LARGE SCALE GENOMIC DNA]</scope>
    <source>
        <strain evidence="7">CA040B</strain>
    </source>
</reference>
<dbReference type="PANTHER" id="PTHR30055">
    <property type="entry name" value="HTH-TYPE TRANSCRIPTIONAL REGULATOR RUTR"/>
    <property type="match status" value="1"/>
</dbReference>
<dbReference type="SUPFAM" id="SSF46689">
    <property type="entry name" value="Homeodomain-like"/>
    <property type="match status" value="1"/>
</dbReference>
<dbReference type="Pfam" id="PF00440">
    <property type="entry name" value="TetR_N"/>
    <property type="match status" value="1"/>
</dbReference>
<dbReference type="Gene3D" id="1.10.357.10">
    <property type="entry name" value="Tetracycline Repressor, domain 2"/>
    <property type="match status" value="1"/>
</dbReference>
<keyword evidence="2 4" id="KW-0238">DNA-binding</keyword>
<evidence type="ECO:0000256" key="2">
    <source>
        <dbReference type="ARBA" id="ARBA00023125"/>
    </source>
</evidence>
<dbReference type="EMBL" id="RAWG01000367">
    <property type="protein sequence ID" value="RKH33681.1"/>
    <property type="molecule type" value="Genomic_DNA"/>
</dbReference>
<sequence>MQRGKRRTNKERSETTRGALIEAARRLFIEHSYAGTGTPELVAAAEVTRGALYHHFADKQALFRAVVEAESQAIAEDIERAAPADLPPIDALIQGGEAFLAAMAVPGRTRLLLVDAPAVLGRQEVDALDALHGGRTLREGVAAAMSAKALRTLPLDATAQLLGAAYDRAALAIEGGANPTEWRVVLKALIDGLAVQPFRPGG</sequence>
<evidence type="ECO:0000256" key="4">
    <source>
        <dbReference type="PROSITE-ProRule" id="PRU00335"/>
    </source>
</evidence>
<evidence type="ECO:0000256" key="1">
    <source>
        <dbReference type="ARBA" id="ARBA00023015"/>
    </source>
</evidence>
<evidence type="ECO:0000259" key="5">
    <source>
        <dbReference type="PROSITE" id="PS50977"/>
    </source>
</evidence>
<dbReference type="Proteomes" id="UP000273405">
    <property type="component" value="Unassembled WGS sequence"/>
</dbReference>
<dbReference type="InterPro" id="IPR001647">
    <property type="entry name" value="HTH_TetR"/>
</dbReference>
<dbReference type="AlphaFoldDB" id="A0A3A8MVC5"/>
<evidence type="ECO:0000256" key="3">
    <source>
        <dbReference type="ARBA" id="ARBA00023163"/>
    </source>
</evidence>
<evidence type="ECO:0000313" key="6">
    <source>
        <dbReference type="EMBL" id="RKH33681.1"/>
    </source>
</evidence>
<dbReference type="InterPro" id="IPR049484">
    <property type="entry name" value="Rv0078-like_C"/>
</dbReference>
<dbReference type="OrthoDB" id="9812484at2"/>
<proteinExistence type="predicted"/>
<name>A0A3A8MVC5_9BACT</name>
<dbReference type="GO" id="GO:0000976">
    <property type="term" value="F:transcription cis-regulatory region binding"/>
    <property type="evidence" value="ECO:0007669"/>
    <property type="project" value="TreeGrafter"/>
</dbReference>
<gene>
    <name evidence="6" type="ORF">D7X12_35755</name>
</gene>
<organism evidence="6 7">
    <name type="scientific">Corallococcus sicarius</name>
    <dbReference type="NCBI Taxonomy" id="2316726"/>
    <lineage>
        <taxon>Bacteria</taxon>
        <taxon>Pseudomonadati</taxon>
        <taxon>Myxococcota</taxon>
        <taxon>Myxococcia</taxon>
        <taxon>Myxococcales</taxon>
        <taxon>Cystobacterineae</taxon>
        <taxon>Myxococcaceae</taxon>
        <taxon>Corallococcus</taxon>
    </lineage>
</organism>
<keyword evidence="1" id="KW-0805">Transcription regulation</keyword>
<dbReference type="PRINTS" id="PR00455">
    <property type="entry name" value="HTHTETR"/>
</dbReference>
<dbReference type="InterPro" id="IPR009057">
    <property type="entry name" value="Homeodomain-like_sf"/>
</dbReference>
<comment type="caution">
    <text evidence="6">The sequence shown here is derived from an EMBL/GenBank/DDBJ whole genome shotgun (WGS) entry which is preliminary data.</text>
</comment>
<accession>A0A3A8MVC5</accession>
<feature type="DNA-binding region" description="H-T-H motif" evidence="4">
    <location>
        <begin position="37"/>
        <end position="56"/>
    </location>
</feature>
<dbReference type="PROSITE" id="PS50977">
    <property type="entry name" value="HTH_TETR_2"/>
    <property type="match status" value="1"/>
</dbReference>